<feature type="signal peptide" evidence="1">
    <location>
        <begin position="1"/>
        <end position="24"/>
    </location>
</feature>
<dbReference type="Gene3D" id="3.40.50.1820">
    <property type="entry name" value="alpha/beta hydrolase"/>
    <property type="match status" value="1"/>
</dbReference>
<evidence type="ECO:0000313" key="3">
    <source>
        <dbReference type="Proteomes" id="UP001589532"/>
    </source>
</evidence>
<protein>
    <submittedName>
        <fullName evidence="2">Uncharacterized protein</fullName>
    </submittedName>
</protein>
<dbReference type="InterPro" id="IPR029058">
    <property type="entry name" value="AB_hydrolase_fold"/>
</dbReference>
<proteinExistence type="predicted"/>
<keyword evidence="1" id="KW-0732">Signal</keyword>
<gene>
    <name evidence="2" type="ORF">ACFFSA_20200</name>
</gene>
<name>A0ABV5S157_9ACTN</name>
<comment type="caution">
    <text evidence="2">The sequence shown here is derived from an EMBL/GenBank/DDBJ whole genome shotgun (WGS) entry which is preliminary data.</text>
</comment>
<accession>A0ABV5S157</accession>
<dbReference type="Proteomes" id="UP001589532">
    <property type="component" value="Unassembled WGS sequence"/>
</dbReference>
<feature type="chain" id="PRO_5046909091" evidence="1">
    <location>
        <begin position="25"/>
        <end position="249"/>
    </location>
</feature>
<keyword evidence="3" id="KW-1185">Reference proteome</keyword>
<evidence type="ECO:0000256" key="1">
    <source>
        <dbReference type="SAM" id="SignalP"/>
    </source>
</evidence>
<reference evidence="2 3" key="1">
    <citation type="submission" date="2024-09" db="EMBL/GenBank/DDBJ databases">
        <authorList>
            <person name="Sun Q."/>
            <person name="Mori K."/>
        </authorList>
    </citation>
    <scope>NUCLEOTIDE SEQUENCE [LARGE SCALE GENOMIC DNA]</scope>
    <source>
        <strain evidence="2 3">JCM 3143</strain>
    </source>
</reference>
<sequence length="249" mass="26165">MRRLAAVLLLLAAALVAPATAAYAETCSATLPHPDGHGITCLRVDRHPQGDGSELRDVTMTSTAIFQAAGGTPAIDPLAHEITVRVYLPPGYDPARSTRYRSLYLINGGGDNYTVSSSGVYDWPSADPAVLVTQGRYAPFSGRLGLYAGGCKTLPRDSSGAYVLGDGDDPAPAECGYSTTSPENTQAGGVNEAILGSYASVFDQTLTGLGVRHRYCYGTGGHDWNSWPAVLVDFLQYAYGTAPARCPNA</sequence>
<evidence type="ECO:0000313" key="2">
    <source>
        <dbReference type="EMBL" id="MFB9625414.1"/>
    </source>
</evidence>
<organism evidence="2 3">
    <name type="scientific">Nonomuraea helvata</name>
    <dbReference type="NCBI Taxonomy" id="37484"/>
    <lineage>
        <taxon>Bacteria</taxon>
        <taxon>Bacillati</taxon>
        <taxon>Actinomycetota</taxon>
        <taxon>Actinomycetes</taxon>
        <taxon>Streptosporangiales</taxon>
        <taxon>Streptosporangiaceae</taxon>
        <taxon>Nonomuraea</taxon>
    </lineage>
</organism>
<dbReference type="RefSeq" id="WP_344987878.1">
    <property type="nucleotide sequence ID" value="NZ_BAAAXV010000002.1"/>
</dbReference>
<dbReference type="EMBL" id="JBHMBW010000016">
    <property type="protein sequence ID" value="MFB9625414.1"/>
    <property type="molecule type" value="Genomic_DNA"/>
</dbReference>